<evidence type="ECO:0000313" key="2">
    <source>
        <dbReference type="EMBL" id="PTQ37061.1"/>
    </source>
</evidence>
<dbReference type="AlphaFoldDB" id="A0A2R6WTB1"/>
<protein>
    <submittedName>
        <fullName evidence="2">Uncharacterized protein</fullName>
    </submittedName>
</protein>
<name>A0A2R6WTB1_MARPO</name>
<dbReference type="EMBL" id="KZ772731">
    <property type="protein sequence ID" value="PTQ37061.1"/>
    <property type="molecule type" value="Genomic_DNA"/>
</dbReference>
<organism evidence="2 3">
    <name type="scientific">Marchantia polymorpha</name>
    <name type="common">Common liverwort</name>
    <name type="synonym">Marchantia aquatica</name>
    <dbReference type="NCBI Taxonomy" id="3197"/>
    <lineage>
        <taxon>Eukaryota</taxon>
        <taxon>Viridiplantae</taxon>
        <taxon>Streptophyta</taxon>
        <taxon>Embryophyta</taxon>
        <taxon>Marchantiophyta</taxon>
        <taxon>Marchantiopsida</taxon>
        <taxon>Marchantiidae</taxon>
        <taxon>Marchantiales</taxon>
        <taxon>Marchantiaceae</taxon>
        <taxon>Marchantia</taxon>
    </lineage>
</organism>
<accession>A0A2R6WTB1</accession>
<feature type="compositionally biased region" description="Basic and acidic residues" evidence="1">
    <location>
        <begin position="19"/>
        <end position="37"/>
    </location>
</feature>
<proteinExistence type="predicted"/>
<sequence>MLPANALSVLAVTTMSSEQMHDASDQTRRFGAEKTEQAQENAQNARGLGLATSAAAQTADDKATGCKSKSNAADDALQQYSQSTSEADTCWISRKHVRDFKCPNTIRIESQSSPSLSIMFTCR</sequence>
<gene>
    <name evidence="2" type="ORF">MARPO_0059s0013</name>
</gene>
<dbReference type="Gramene" id="Mp6g13370.1">
    <property type="protein sequence ID" value="Mp6g13370.1.cds"/>
    <property type="gene ID" value="Mp6g13370"/>
</dbReference>
<feature type="region of interest" description="Disordered" evidence="1">
    <location>
        <begin position="16"/>
        <end position="53"/>
    </location>
</feature>
<keyword evidence="3" id="KW-1185">Reference proteome</keyword>
<evidence type="ECO:0000256" key="1">
    <source>
        <dbReference type="SAM" id="MobiDB-lite"/>
    </source>
</evidence>
<reference evidence="3" key="1">
    <citation type="journal article" date="2017" name="Cell">
        <title>Insights into land plant evolution garnered from the Marchantia polymorpha genome.</title>
        <authorList>
            <person name="Bowman J.L."/>
            <person name="Kohchi T."/>
            <person name="Yamato K.T."/>
            <person name="Jenkins J."/>
            <person name="Shu S."/>
            <person name="Ishizaki K."/>
            <person name="Yamaoka S."/>
            <person name="Nishihama R."/>
            <person name="Nakamura Y."/>
            <person name="Berger F."/>
            <person name="Adam C."/>
            <person name="Aki S.S."/>
            <person name="Althoff F."/>
            <person name="Araki T."/>
            <person name="Arteaga-Vazquez M.A."/>
            <person name="Balasubrmanian S."/>
            <person name="Barry K."/>
            <person name="Bauer D."/>
            <person name="Boehm C.R."/>
            <person name="Briginshaw L."/>
            <person name="Caballero-Perez J."/>
            <person name="Catarino B."/>
            <person name="Chen F."/>
            <person name="Chiyoda S."/>
            <person name="Chovatia M."/>
            <person name="Davies K.M."/>
            <person name="Delmans M."/>
            <person name="Demura T."/>
            <person name="Dierschke T."/>
            <person name="Dolan L."/>
            <person name="Dorantes-Acosta A.E."/>
            <person name="Eklund D.M."/>
            <person name="Florent S.N."/>
            <person name="Flores-Sandoval E."/>
            <person name="Fujiyama A."/>
            <person name="Fukuzawa H."/>
            <person name="Galik B."/>
            <person name="Grimanelli D."/>
            <person name="Grimwood J."/>
            <person name="Grossniklaus U."/>
            <person name="Hamada T."/>
            <person name="Haseloff J."/>
            <person name="Hetherington A.J."/>
            <person name="Higo A."/>
            <person name="Hirakawa Y."/>
            <person name="Hundley H.N."/>
            <person name="Ikeda Y."/>
            <person name="Inoue K."/>
            <person name="Inoue S.I."/>
            <person name="Ishida S."/>
            <person name="Jia Q."/>
            <person name="Kakita M."/>
            <person name="Kanazawa T."/>
            <person name="Kawai Y."/>
            <person name="Kawashima T."/>
            <person name="Kennedy M."/>
            <person name="Kinose K."/>
            <person name="Kinoshita T."/>
            <person name="Kohara Y."/>
            <person name="Koide E."/>
            <person name="Komatsu K."/>
            <person name="Kopischke S."/>
            <person name="Kubo M."/>
            <person name="Kyozuka J."/>
            <person name="Lagercrantz U."/>
            <person name="Lin S.S."/>
            <person name="Lindquist E."/>
            <person name="Lipzen A.M."/>
            <person name="Lu C.W."/>
            <person name="De Luna E."/>
            <person name="Martienssen R.A."/>
            <person name="Minamino N."/>
            <person name="Mizutani M."/>
            <person name="Mizutani M."/>
            <person name="Mochizuki N."/>
            <person name="Monte I."/>
            <person name="Mosher R."/>
            <person name="Nagasaki H."/>
            <person name="Nakagami H."/>
            <person name="Naramoto S."/>
            <person name="Nishitani K."/>
            <person name="Ohtani M."/>
            <person name="Okamoto T."/>
            <person name="Okumura M."/>
            <person name="Phillips J."/>
            <person name="Pollak B."/>
            <person name="Reinders A."/>
            <person name="Rovekamp M."/>
            <person name="Sano R."/>
            <person name="Sawa S."/>
            <person name="Schmid M.W."/>
            <person name="Shirakawa M."/>
            <person name="Solano R."/>
            <person name="Spunde A."/>
            <person name="Suetsugu N."/>
            <person name="Sugano S."/>
            <person name="Sugiyama A."/>
            <person name="Sun R."/>
            <person name="Suzuki Y."/>
            <person name="Takenaka M."/>
            <person name="Takezawa D."/>
            <person name="Tomogane H."/>
            <person name="Tsuzuki M."/>
            <person name="Ueda T."/>
            <person name="Umeda M."/>
            <person name="Ward J.M."/>
            <person name="Watanabe Y."/>
            <person name="Yazaki K."/>
            <person name="Yokoyama R."/>
            <person name="Yoshitake Y."/>
            <person name="Yotsui I."/>
            <person name="Zachgo S."/>
            <person name="Schmutz J."/>
        </authorList>
    </citation>
    <scope>NUCLEOTIDE SEQUENCE [LARGE SCALE GENOMIC DNA]</scope>
    <source>
        <strain evidence="3">Tak-1</strain>
    </source>
</reference>
<evidence type="ECO:0000313" key="3">
    <source>
        <dbReference type="Proteomes" id="UP000244005"/>
    </source>
</evidence>
<dbReference type="Proteomes" id="UP000244005">
    <property type="component" value="Unassembled WGS sequence"/>
</dbReference>